<evidence type="ECO:0000313" key="1">
    <source>
        <dbReference type="EMBL" id="KAJ7534831.1"/>
    </source>
</evidence>
<accession>A0ACC2BYK4</accession>
<protein>
    <submittedName>
        <fullName evidence="1">Uncharacterized protein</fullName>
    </submittedName>
</protein>
<name>A0ACC2BYK4_DIPCM</name>
<sequence length="386" mass="44701">MSRTDLKCSTKNEAASCSNNEDTAQDEDVEMDRKVWVNLPPELLDRILAHLPIQSLFRCRSVCNKWNSLPFTPAFIRIYAQISRPKDSWLLMFADVHYKTVFVLLPDQSKWFDFPLSFLPSNIYYVTGAGGLFCFRLVESNGASSMCVCNPLTKKWKKLPPLLGDFYAGLVGMVADSLSYQIIVRTKPTGSNEYFNFTDLRTEIYDSRTSCWRTNGIPEDDLTMGKAICNGVLYFMTWEARNGVYSYNVDQGLWMNISAPWPYFFTCPHLVECRGRLFMVGGFGKQHVNTVGIRIWELQQDSLHWELIDSMPFPLFDDFLTRPGWMYFDCVGHEQHIYFINYERPPLILRFDTEDCLWHLLVTNPPAVLHKMFLCFSFTPTLNSLI</sequence>
<organism evidence="1 2">
    <name type="scientific">Diphasiastrum complanatum</name>
    <name type="common">Issler's clubmoss</name>
    <name type="synonym">Lycopodium complanatum</name>
    <dbReference type="NCBI Taxonomy" id="34168"/>
    <lineage>
        <taxon>Eukaryota</taxon>
        <taxon>Viridiplantae</taxon>
        <taxon>Streptophyta</taxon>
        <taxon>Embryophyta</taxon>
        <taxon>Tracheophyta</taxon>
        <taxon>Lycopodiopsida</taxon>
        <taxon>Lycopodiales</taxon>
        <taxon>Lycopodiaceae</taxon>
        <taxon>Lycopodioideae</taxon>
        <taxon>Diphasiastrum</taxon>
    </lineage>
</organism>
<keyword evidence="2" id="KW-1185">Reference proteome</keyword>
<evidence type="ECO:0000313" key="2">
    <source>
        <dbReference type="Proteomes" id="UP001162992"/>
    </source>
</evidence>
<proteinExistence type="predicted"/>
<gene>
    <name evidence="1" type="ORF">O6H91_12G005900</name>
</gene>
<dbReference type="EMBL" id="CM055103">
    <property type="protein sequence ID" value="KAJ7534831.1"/>
    <property type="molecule type" value="Genomic_DNA"/>
</dbReference>
<reference evidence="2" key="1">
    <citation type="journal article" date="2024" name="Proc. Natl. Acad. Sci. U.S.A.">
        <title>Extraordinary preservation of gene collinearity over three hundred million years revealed in homosporous lycophytes.</title>
        <authorList>
            <person name="Li C."/>
            <person name="Wickell D."/>
            <person name="Kuo L.Y."/>
            <person name="Chen X."/>
            <person name="Nie B."/>
            <person name="Liao X."/>
            <person name="Peng D."/>
            <person name="Ji J."/>
            <person name="Jenkins J."/>
            <person name="Williams M."/>
            <person name="Shu S."/>
            <person name="Plott C."/>
            <person name="Barry K."/>
            <person name="Rajasekar S."/>
            <person name="Grimwood J."/>
            <person name="Han X."/>
            <person name="Sun S."/>
            <person name="Hou Z."/>
            <person name="He W."/>
            <person name="Dai G."/>
            <person name="Sun C."/>
            <person name="Schmutz J."/>
            <person name="Leebens-Mack J.H."/>
            <person name="Li F.W."/>
            <person name="Wang L."/>
        </authorList>
    </citation>
    <scope>NUCLEOTIDE SEQUENCE [LARGE SCALE GENOMIC DNA]</scope>
    <source>
        <strain evidence="2">cv. PW_Plant_1</strain>
    </source>
</reference>
<dbReference type="Proteomes" id="UP001162992">
    <property type="component" value="Chromosome 12"/>
</dbReference>
<comment type="caution">
    <text evidence="1">The sequence shown here is derived from an EMBL/GenBank/DDBJ whole genome shotgun (WGS) entry which is preliminary data.</text>
</comment>